<gene>
    <name evidence="3" type="ORF">ACFSQW_16740</name>
</gene>
<feature type="transmembrane region" description="Helical" evidence="2">
    <location>
        <begin position="57"/>
        <end position="78"/>
    </location>
</feature>
<keyword evidence="2" id="KW-0812">Transmembrane</keyword>
<dbReference type="InterPro" id="IPR031709">
    <property type="entry name" value="PutAbiC"/>
</dbReference>
<evidence type="ECO:0000313" key="3">
    <source>
        <dbReference type="EMBL" id="MFD2556042.1"/>
    </source>
</evidence>
<evidence type="ECO:0000256" key="1">
    <source>
        <dbReference type="SAM" id="Coils"/>
    </source>
</evidence>
<keyword evidence="1" id="KW-0175">Coiled coil</keyword>
<organism evidence="3 4">
    <name type="scientific">Sphingobacterium tabacisoli</name>
    <dbReference type="NCBI Taxonomy" id="2044855"/>
    <lineage>
        <taxon>Bacteria</taxon>
        <taxon>Pseudomonadati</taxon>
        <taxon>Bacteroidota</taxon>
        <taxon>Sphingobacteriia</taxon>
        <taxon>Sphingobacteriales</taxon>
        <taxon>Sphingobacteriaceae</taxon>
        <taxon>Sphingobacterium</taxon>
    </lineage>
</organism>
<keyword evidence="2" id="KW-1133">Transmembrane helix</keyword>
<dbReference type="Proteomes" id="UP001597440">
    <property type="component" value="Unassembled WGS sequence"/>
</dbReference>
<reference evidence="4" key="1">
    <citation type="journal article" date="2019" name="Int. J. Syst. Evol. Microbiol.">
        <title>The Global Catalogue of Microorganisms (GCM) 10K type strain sequencing project: providing services to taxonomists for standard genome sequencing and annotation.</title>
        <authorList>
            <consortium name="The Broad Institute Genomics Platform"/>
            <consortium name="The Broad Institute Genome Sequencing Center for Infectious Disease"/>
            <person name="Wu L."/>
            <person name="Ma J."/>
        </authorList>
    </citation>
    <scope>NUCLEOTIDE SEQUENCE [LARGE SCALE GENOMIC DNA]</scope>
    <source>
        <strain evidence="4">KCTC 52298</strain>
    </source>
</reference>
<accession>A0ABW5L498</accession>
<proteinExistence type="predicted"/>
<dbReference type="Pfam" id="PF16872">
    <property type="entry name" value="putAbiC"/>
    <property type="match status" value="1"/>
</dbReference>
<protein>
    <submittedName>
        <fullName evidence="3">Phage abortive infection protein</fullName>
    </submittedName>
</protein>
<keyword evidence="2" id="KW-0472">Membrane</keyword>
<evidence type="ECO:0000313" key="4">
    <source>
        <dbReference type="Proteomes" id="UP001597440"/>
    </source>
</evidence>
<feature type="coiled-coil region" evidence="1">
    <location>
        <begin position="89"/>
        <end position="123"/>
    </location>
</feature>
<feature type="transmembrane region" description="Helical" evidence="2">
    <location>
        <begin position="19"/>
        <end position="37"/>
    </location>
</feature>
<dbReference type="RefSeq" id="WP_210352878.1">
    <property type="nucleotide sequence ID" value="NZ_JAEQMU010000001.1"/>
</dbReference>
<name>A0ABW5L498_9SPHI</name>
<keyword evidence="4" id="KW-1185">Reference proteome</keyword>
<sequence>MNNNIESSWFFSEKMGKNLSILGIAFALITSIIFLVFGNWKFSSAINEEKIGQFGDFIGGVIGSAFSLVGIILFYVALKEQRKDIKINQESAKLQTEALRQQIQEFELQRSELEETRKVVQEQSETLKFQRFENTFFNLLSLHHQIVEGIDEIQKERNGNIENRFYNRNSNEQINHVVYSGRDVFNRSFNRLINQIERDPHQDYLKIYLTEYKENQTDFGHYFRNLYRIIKFIDNTIFNPNTIENYQFQYQYTSMVRAQLSDYELVWIFYNCLSENGNEKFKPLVEKYSLLKNMPKDKIHDQNIISLYAESAFINKAGNRMMLLE</sequence>
<comment type="caution">
    <text evidence="3">The sequence shown here is derived from an EMBL/GenBank/DDBJ whole genome shotgun (WGS) entry which is preliminary data.</text>
</comment>
<dbReference type="EMBL" id="JBHULD010000018">
    <property type="protein sequence ID" value="MFD2556042.1"/>
    <property type="molecule type" value="Genomic_DNA"/>
</dbReference>
<evidence type="ECO:0000256" key="2">
    <source>
        <dbReference type="SAM" id="Phobius"/>
    </source>
</evidence>